<reference evidence="8 9" key="1">
    <citation type="submission" date="2020-04" db="EMBL/GenBank/DDBJ databases">
        <title>Rhodospirillaceae bacterium KN72 isolated from deep sea.</title>
        <authorList>
            <person name="Zhang D.-C."/>
        </authorList>
    </citation>
    <scope>NUCLEOTIDE SEQUENCE [LARGE SCALE GENOMIC DNA]</scope>
    <source>
        <strain evidence="8 9">KN72</strain>
    </source>
</reference>
<accession>A0A7Y0HCY1</accession>
<feature type="transmembrane region" description="Helical" evidence="7">
    <location>
        <begin position="116"/>
        <end position="138"/>
    </location>
</feature>
<proteinExistence type="inferred from homology"/>
<evidence type="ECO:0000313" key="9">
    <source>
        <dbReference type="Proteomes" id="UP000539372"/>
    </source>
</evidence>
<feature type="transmembrane region" description="Helical" evidence="7">
    <location>
        <begin position="78"/>
        <end position="96"/>
    </location>
</feature>
<feature type="transmembrane region" description="Helical" evidence="7">
    <location>
        <begin position="34"/>
        <end position="66"/>
    </location>
</feature>
<keyword evidence="3" id="KW-1003">Cell membrane</keyword>
<dbReference type="GO" id="GO:0043190">
    <property type="term" value="C:ATP-binding cassette (ABC) transporter complex"/>
    <property type="evidence" value="ECO:0007669"/>
    <property type="project" value="InterPro"/>
</dbReference>
<dbReference type="EMBL" id="JABBNT010000001">
    <property type="protein sequence ID" value="NMM43070.1"/>
    <property type="molecule type" value="Genomic_DNA"/>
</dbReference>
<keyword evidence="4 7" id="KW-0812">Transmembrane</keyword>
<dbReference type="CDD" id="cd16914">
    <property type="entry name" value="EcfT"/>
    <property type="match status" value="1"/>
</dbReference>
<comment type="caution">
    <text evidence="8">The sequence shown here is derived from an EMBL/GenBank/DDBJ whole genome shotgun (WGS) entry which is preliminary data.</text>
</comment>
<name>A0A7Y0HCY1_9PROT</name>
<comment type="similarity">
    <text evidence="2">Belongs to the CbiQ family.</text>
</comment>
<evidence type="ECO:0000256" key="3">
    <source>
        <dbReference type="ARBA" id="ARBA00022475"/>
    </source>
</evidence>
<protein>
    <submittedName>
        <fullName evidence="8">Cobalt ECF transporter T component CbiQ</fullName>
    </submittedName>
</protein>
<evidence type="ECO:0000256" key="4">
    <source>
        <dbReference type="ARBA" id="ARBA00022692"/>
    </source>
</evidence>
<sequence>MGHVLSKSEKTLKASGAPDAQGSFVSGIDPRLRIVAAVAYAVVAVACHWIPVLVLALGVSLCVMLAECLPIARTLKRMAAMDSFIIFLLLLLPFTVPGEQIFTVWGFTASWEGVHQAVTIALKANAIVLMLMVLVGTLEAVTFGHALHALRVPAALVHLLLFTVRYVEVLHEEYLRLRQAMKARGFKPSNCLHTYRSFGYLVGMMLVRALERSERILDAMKCRGFTGAIPLLAKFELSRRDSAFAVLMGVVMGSFPVLEYLYGAV</sequence>
<comment type="subcellular location">
    <subcellularLocation>
        <location evidence="1">Cell membrane</location>
        <topology evidence="1">Multi-pass membrane protein</topology>
    </subcellularLocation>
</comment>
<dbReference type="InterPro" id="IPR051611">
    <property type="entry name" value="ECF_transporter_component"/>
</dbReference>
<dbReference type="NCBIfam" id="TIGR02454">
    <property type="entry name" value="ECF_T_CbiQ"/>
    <property type="match status" value="1"/>
</dbReference>
<evidence type="ECO:0000313" key="8">
    <source>
        <dbReference type="EMBL" id="NMM43070.1"/>
    </source>
</evidence>
<dbReference type="RefSeq" id="WP_169623377.1">
    <property type="nucleotide sequence ID" value="NZ_JABBNT010000001.1"/>
</dbReference>
<feature type="transmembrane region" description="Helical" evidence="7">
    <location>
        <begin position="243"/>
        <end position="262"/>
    </location>
</feature>
<keyword evidence="5 7" id="KW-1133">Transmembrane helix</keyword>
<gene>
    <name evidence="8" type="primary">cbiQ</name>
    <name evidence="8" type="ORF">HH303_01175</name>
</gene>
<dbReference type="Proteomes" id="UP000539372">
    <property type="component" value="Unassembled WGS sequence"/>
</dbReference>
<dbReference type="PANTHER" id="PTHR34857">
    <property type="entry name" value="SLL0384 PROTEIN"/>
    <property type="match status" value="1"/>
</dbReference>
<evidence type="ECO:0000256" key="7">
    <source>
        <dbReference type="SAM" id="Phobius"/>
    </source>
</evidence>
<evidence type="ECO:0000256" key="5">
    <source>
        <dbReference type="ARBA" id="ARBA00022989"/>
    </source>
</evidence>
<dbReference type="PANTHER" id="PTHR34857:SF2">
    <property type="entry name" value="SLL0384 PROTEIN"/>
    <property type="match status" value="1"/>
</dbReference>
<keyword evidence="9" id="KW-1185">Reference proteome</keyword>
<keyword evidence="6 7" id="KW-0472">Membrane</keyword>
<dbReference type="InterPro" id="IPR003339">
    <property type="entry name" value="ABC/ECF_trnsptr_transmembrane"/>
</dbReference>
<organism evidence="8 9">
    <name type="scientific">Pacificispira spongiicola</name>
    <dbReference type="NCBI Taxonomy" id="2729598"/>
    <lineage>
        <taxon>Bacteria</taxon>
        <taxon>Pseudomonadati</taxon>
        <taxon>Pseudomonadota</taxon>
        <taxon>Alphaproteobacteria</taxon>
        <taxon>Rhodospirillales</taxon>
        <taxon>Rhodospirillaceae</taxon>
        <taxon>Pacificispira</taxon>
    </lineage>
</organism>
<evidence type="ECO:0000256" key="1">
    <source>
        <dbReference type="ARBA" id="ARBA00004651"/>
    </source>
</evidence>
<dbReference type="InterPro" id="IPR012809">
    <property type="entry name" value="ECF_CbiQ"/>
</dbReference>
<dbReference type="Pfam" id="PF02361">
    <property type="entry name" value="CbiQ"/>
    <property type="match status" value="1"/>
</dbReference>
<evidence type="ECO:0000256" key="6">
    <source>
        <dbReference type="ARBA" id="ARBA00023136"/>
    </source>
</evidence>
<evidence type="ECO:0000256" key="2">
    <source>
        <dbReference type="ARBA" id="ARBA00008564"/>
    </source>
</evidence>
<dbReference type="AlphaFoldDB" id="A0A7Y0HCY1"/>
<dbReference type="GO" id="GO:0006824">
    <property type="term" value="P:cobalt ion transport"/>
    <property type="evidence" value="ECO:0007669"/>
    <property type="project" value="InterPro"/>
</dbReference>